<dbReference type="Pfam" id="PF25321">
    <property type="entry name" value="PH_RASGAP"/>
    <property type="match status" value="1"/>
</dbReference>
<dbReference type="Pfam" id="PF12004">
    <property type="entry name" value="DAB2P_C"/>
    <property type="match status" value="1"/>
</dbReference>
<feature type="region of interest" description="Disordered" evidence="4">
    <location>
        <begin position="171"/>
        <end position="207"/>
    </location>
</feature>
<evidence type="ECO:0000256" key="1">
    <source>
        <dbReference type="ARBA" id="ARBA00022468"/>
    </source>
</evidence>
<feature type="region of interest" description="Disordered" evidence="4">
    <location>
        <begin position="792"/>
        <end position="817"/>
    </location>
</feature>
<dbReference type="CTD" id="100151149"/>
<feature type="compositionally biased region" description="Polar residues" evidence="4">
    <location>
        <begin position="1177"/>
        <end position="1188"/>
    </location>
</feature>
<dbReference type="InterPro" id="IPR021887">
    <property type="entry name" value="DAB2P_C"/>
</dbReference>
<dbReference type="InterPro" id="IPR057606">
    <property type="entry name" value="SynGAP1-like_PH"/>
</dbReference>
<dbReference type="InterPro" id="IPR035892">
    <property type="entry name" value="C2_domain_sf"/>
</dbReference>
<name>A0A9Y3RX14_9CICH</name>
<dbReference type="InterPro" id="IPR000008">
    <property type="entry name" value="C2_dom"/>
</dbReference>
<dbReference type="CDD" id="cd04013">
    <property type="entry name" value="C2_SynGAP_like"/>
    <property type="match status" value="1"/>
</dbReference>
<dbReference type="CDD" id="cd22265">
    <property type="entry name" value="UDM1_RNF168"/>
    <property type="match status" value="1"/>
</dbReference>
<dbReference type="SUPFAM" id="SSF48350">
    <property type="entry name" value="GTPase activation domain, GAP"/>
    <property type="match status" value="1"/>
</dbReference>
<feature type="compositionally biased region" description="Basic and acidic residues" evidence="4">
    <location>
        <begin position="102"/>
        <end position="123"/>
    </location>
</feature>
<dbReference type="PROSITE" id="PS50003">
    <property type="entry name" value="PH_DOMAIN"/>
    <property type="match status" value="1"/>
</dbReference>
<feature type="compositionally biased region" description="Basic and acidic residues" evidence="4">
    <location>
        <begin position="52"/>
        <end position="73"/>
    </location>
</feature>
<evidence type="ECO:0000313" key="9">
    <source>
        <dbReference type="RefSeq" id="XP_005744101.1"/>
    </source>
</evidence>
<dbReference type="InterPro" id="IPR039360">
    <property type="entry name" value="Ras_GTPase"/>
</dbReference>
<keyword evidence="1" id="KW-0343">GTPase activation</keyword>
<dbReference type="Proteomes" id="UP000695023">
    <property type="component" value="Unplaced"/>
</dbReference>
<sequence length="1540" mass="172799">MSYVPFQDARCAVPPSYHYHHHRSHAHSFHAPSYDRPAHERPTYNRPSYSRPSHDRPSFDRPSFDHPSFDRPSFDPPSFDRPSFDRPSFDRPTFDRPSYSRPSHERPIYDRPSHDRPPQDRWNPRLRVSTGNQLYMLDQEEVHPLLMRERRSESHRNKLLRRTVSVPVEGRHHPEMDHRARRKSIATGKQPSMEVPPTAPLQPFRQSSFLSRRLKGSIKRAKSQPKLDRTSSFRHMILPRFRSADQDRTRLMQSFKESHSHESLLSPSSAAEALDLTLDEDAIIKPVHSSILGQEYCFEVTTASGTKCFACRSAAERDKWIENLQRAVKPNKDNSRRVDNVLKLWIIEARELPAKKRYYCELCLDDMLYARTTSKPRTDTVFWGEHFEFNNLPAVRNLRLHLYKETDKKRRKEKSTYLGLVSIPISSITGRQFVEQWYPVIQPSVLTKGAGVGGGKIINASLRLKSRFQTMNILPMELYKEFAEYVTNNYRTLCAVLEPVLSVKSKEEVACALVHILQSTGKAKDFLSDMAMCEVDRFIDREHLIFRENTLATKAIEEYLKLIGHKYLKDAIGEFIRALYESEENCEVDPMRIPPSVLPDHQANLRMCCELALCKIVNSHCVFPRELKEVFASWRVRCAERGREDIADRLISGSLFLRFLCPAIMSPSLFNLTQEYPDEQTSRTLTLIAKVVQNLANFSKFGSKEEYMCFMNEFLEMEWGSMQQFLYEISNLDSVSNAGAFEGYIDLGRELSILHSLLWEVMAQLSKDAIIKLGPLPRLLNDISMALRNPHLQRQPSHQTDREPGRQSDRLLSRPSFNRGISSEFQNLMMRDLNSSIDITRLPSPTSTGGVMPSRTQMSFQDRDHPHRASSKDMFYVSRPPLARSSPAYCTSSSDITEPDPKRYFLGNTLMHSDNQAGLAVLSVNKSVSMMDLQDSRMNSVSNLQSVDMLNSSQASIAGMGSFGGLSSGGGGGLGSGLSSQLRAGGRLSAGSGGSSMSGGLRLSQLSQMGTTTDSLSQQQQQQAAAMRYPLSFQNPLFHLATADGPQQQQLHHQHSRAQPPAPLLLAPEPEPSHQSYIPQFAHGGFSRSEDLSTLRTRDGHLGQPSIIHSHSYSDDYSRADYGRRQMSMHMQDNLQQQQMMGMASQTGTSHSSLATTPPSTVQPMRQSSVAPPPTQRVKSQTSHQLSVSAAAAPSAPAKTRPQSGNLLQSPESGYGRQHGPRQLSVKDNTAPGLPHQQSSVRESQSPQGTTSQSTQQSPQQQPQQQQHLLKPTMSKQGSQSPSTLNPPTPANERTVAWVSNMPHLSADIESSRIDREEFKLKEYSKSMDESRMDRVREYEEEINSLKERLMMSHKKLEEYERRLLTQEQQTNKILLQYQNRLEDSERRLRQQQVEKDSQIKGIISRLMAVEDEIRGGAILEPKTRIFADQEDQLSSLGSADPGVKTEGGGGGGGGGAVTNDQGLRVSSSGISSVSSPHNGVLPQTIDPPSLPAPHQHPSQNGELRGSQTSSPMTTSQTTGTTAAATTGIAEEGGVGQTQH</sequence>
<feature type="region of interest" description="Disordered" evidence="4">
    <location>
        <begin position="1435"/>
        <end position="1540"/>
    </location>
</feature>
<accession>A0A9Y3RX14</accession>
<dbReference type="FunFam" id="1.10.506.10:FF:000001">
    <property type="entry name" value="Ras GTPase-activating protein nGAP isoform 2"/>
    <property type="match status" value="1"/>
</dbReference>
<feature type="compositionally biased region" description="Polar residues" evidence="4">
    <location>
        <begin position="838"/>
        <end position="860"/>
    </location>
</feature>
<feature type="compositionally biased region" description="Low complexity" evidence="4">
    <location>
        <begin position="1244"/>
        <end position="1267"/>
    </location>
</feature>
<dbReference type="SUPFAM" id="SSF49562">
    <property type="entry name" value="C2 domain (Calcium/lipid-binding domain, CaLB)"/>
    <property type="match status" value="1"/>
</dbReference>
<dbReference type="CDD" id="cd05136">
    <property type="entry name" value="RasGAP_DAB2IP"/>
    <property type="match status" value="1"/>
</dbReference>
<dbReference type="PANTHER" id="PTHR10194">
    <property type="entry name" value="RAS GTPASE-ACTIVATING PROTEINS"/>
    <property type="match status" value="1"/>
</dbReference>
<feature type="region of interest" description="Disordered" evidence="4">
    <location>
        <begin position="1096"/>
        <end position="1118"/>
    </location>
</feature>
<protein>
    <submittedName>
        <fullName evidence="9">Synaptic Ras GTPase activating protein 1b isoform X1</fullName>
    </submittedName>
</protein>
<feature type="compositionally biased region" description="Low complexity" evidence="4">
    <location>
        <begin position="1189"/>
        <end position="1198"/>
    </location>
</feature>
<feature type="compositionally biased region" description="Gly residues" evidence="4">
    <location>
        <begin position="1446"/>
        <end position="1457"/>
    </location>
</feature>
<evidence type="ECO:0000259" key="6">
    <source>
        <dbReference type="PROSITE" id="PS50004"/>
    </source>
</evidence>
<feature type="region of interest" description="Disordered" evidence="4">
    <location>
        <begin position="1139"/>
        <end position="1292"/>
    </location>
</feature>
<feature type="region of interest" description="Disordered" evidence="4">
    <location>
        <begin position="838"/>
        <end position="868"/>
    </location>
</feature>
<dbReference type="Pfam" id="PF00168">
    <property type="entry name" value="C2"/>
    <property type="match status" value="1"/>
</dbReference>
<feature type="region of interest" description="Disordered" evidence="4">
    <location>
        <begin position="28"/>
        <end position="127"/>
    </location>
</feature>
<dbReference type="PROSITE" id="PS50018">
    <property type="entry name" value="RAS_GTPASE_ACTIV_2"/>
    <property type="match status" value="1"/>
</dbReference>
<organism evidence="8 9">
    <name type="scientific">Pundamilia nyererei</name>
    <dbReference type="NCBI Taxonomy" id="303518"/>
    <lineage>
        <taxon>Eukaryota</taxon>
        <taxon>Metazoa</taxon>
        <taxon>Chordata</taxon>
        <taxon>Craniata</taxon>
        <taxon>Vertebrata</taxon>
        <taxon>Euteleostomi</taxon>
        <taxon>Actinopterygii</taxon>
        <taxon>Neopterygii</taxon>
        <taxon>Teleostei</taxon>
        <taxon>Neoteleostei</taxon>
        <taxon>Acanthomorphata</taxon>
        <taxon>Ovalentaria</taxon>
        <taxon>Cichlomorphae</taxon>
        <taxon>Cichliformes</taxon>
        <taxon>Cichlidae</taxon>
        <taxon>African cichlids</taxon>
        <taxon>Pseudocrenilabrinae</taxon>
        <taxon>Haplochromini</taxon>
        <taxon>Pundamilia</taxon>
    </lineage>
</organism>
<dbReference type="SUPFAM" id="SSF50729">
    <property type="entry name" value="PH domain-like"/>
    <property type="match status" value="1"/>
</dbReference>
<feature type="compositionally biased region" description="Low complexity" evidence="4">
    <location>
        <begin position="1506"/>
        <end position="1530"/>
    </location>
</feature>
<dbReference type="PROSITE" id="PS00509">
    <property type="entry name" value="RAS_GTPASE_ACTIV_1"/>
    <property type="match status" value="1"/>
</dbReference>
<dbReference type="GO" id="GO:0005096">
    <property type="term" value="F:GTPase activator activity"/>
    <property type="evidence" value="ECO:0007669"/>
    <property type="project" value="UniProtKB-KW"/>
</dbReference>
<feature type="coiled-coil region" evidence="3">
    <location>
        <begin position="1329"/>
        <end position="1395"/>
    </location>
</feature>
<dbReference type="Gene3D" id="2.60.40.150">
    <property type="entry name" value="C2 domain"/>
    <property type="match status" value="1"/>
</dbReference>
<keyword evidence="2" id="KW-0597">Phosphoprotein</keyword>
<evidence type="ECO:0000256" key="4">
    <source>
        <dbReference type="SAM" id="MobiDB-lite"/>
    </source>
</evidence>
<feature type="region of interest" description="Disordered" evidence="4">
    <location>
        <begin position="970"/>
        <end position="1002"/>
    </location>
</feature>
<feature type="compositionally biased region" description="Polar residues" evidence="4">
    <location>
        <begin position="1139"/>
        <end position="1170"/>
    </location>
</feature>
<evidence type="ECO:0000259" key="7">
    <source>
        <dbReference type="PROSITE" id="PS50018"/>
    </source>
</evidence>
<evidence type="ECO:0000313" key="8">
    <source>
        <dbReference type="Proteomes" id="UP000695023"/>
    </source>
</evidence>
<dbReference type="SMART" id="SM00323">
    <property type="entry name" value="RasGAP"/>
    <property type="match status" value="1"/>
</dbReference>
<dbReference type="InterPro" id="IPR008936">
    <property type="entry name" value="Rho_GTPase_activation_prot"/>
</dbReference>
<dbReference type="PROSITE" id="PS50004">
    <property type="entry name" value="C2"/>
    <property type="match status" value="1"/>
</dbReference>
<feature type="domain" description="C2" evidence="6">
    <location>
        <begin position="320"/>
        <end position="438"/>
    </location>
</feature>
<evidence type="ECO:0000256" key="3">
    <source>
        <dbReference type="SAM" id="Coils"/>
    </source>
</evidence>
<feature type="compositionally biased region" description="Basic and acidic residues" evidence="4">
    <location>
        <begin position="82"/>
        <end position="94"/>
    </location>
</feature>
<dbReference type="RefSeq" id="XP_005744101.1">
    <property type="nucleotide sequence ID" value="XM_005744044.1"/>
</dbReference>
<dbReference type="InterPro" id="IPR001849">
    <property type="entry name" value="PH_domain"/>
</dbReference>
<keyword evidence="8" id="KW-1185">Reference proteome</keyword>
<feature type="compositionally biased region" description="Gly residues" evidence="4">
    <location>
        <begin position="1531"/>
        <end position="1540"/>
    </location>
</feature>
<feature type="domain" description="Ras-GAP" evidence="7">
    <location>
        <begin position="505"/>
        <end position="697"/>
    </location>
</feature>
<feature type="compositionally biased region" description="Low complexity" evidence="4">
    <location>
        <begin position="1466"/>
        <end position="1476"/>
    </location>
</feature>
<feature type="domain" description="PH" evidence="5">
    <location>
        <begin position="295"/>
        <end position="329"/>
    </location>
</feature>
<dbReference type="FunFam" id="2.60.40.150:FF:000010">
    <property type="entry name" value="Ras GTPase-activating protein nGAP isoform 2"/>
    <property type="match status" value="1"/>
</dbReference>
<dbReference type="InterPro" id="IPR001936">
    <property type="entry name" value="RasGAP_dom"/>
</dbReference>
<dbReference type="PANTHER" id="PTHR10194:SF25">
    <property type="entry name" value="RAS_RAP GTPASE-ACTIVATING PROTEIN SYNGAP"/>
    <property type="match status" value="1"/>
</dbReference>
<feature type="compositionally biased region" description="Polar residues" evidence="4">
    <location>
        <begin position="1201"/>
        <end position="1212"/>
    </location>
</feature>
<dbReference type="Pfam" id="PF00616">
    <property type="entry name" value="RasGAP"/>
    <property type="match status" value="2"/>
</dbReference>
<dbReference type="Gene3D" id="1.10.506.10">
    <property type="entry name" value="GTPase Activation - p120gap, domain 1"/>
    <property type="match status" value="2"/>
</dbReference>
<reference evidence="9" key="1">
    <citation type="submission" date="2025-08" db="UniProtKB">
        <authorList>
            <consortium name="RefSeq"/>
        </authorList>
    </citation>
    <scope>IDENTIFICATION</scope>
</reference>
<dbReference type="InterPro" id="IPR023152">
    <property type="entry name" value="RasGAP_CS"/>
</dbReference>
<evidence type="ECO:0000259" key="5">
    <source>
        <dbReference type="PROSITE" id="PS50003"/>
    </source>
</evidence>
<feature type="compositionally biased region" description="Polar residues" evidence="4">
    <location>
        <begin position="1274"/>
        <end position="1284"/>
    </location>
</feature>
<dbReference type="InterPro" id="IPR011993">
    <property type="entry name" value="PH-like_dom_sf"/>
</dbReference>
<gene>
    <name evidence="9" type="primary">syngap1b</name>
</gene>
<dbReference type="Gene3D" id="2.30.29.30">
    <property type="entry name" value="Pleckstrin-homology domain (PH domain)/Phosphotyrosine-binding domain (PTB)"/>
    <property type="match status" value="1"/>
</dbReference>
<proteinExistence type="predicted"/>
<dbReference type="SMART" id="SM00239">
    <property type="entry name" value="C2"/>
    <property type="match status" value="1"/>
</dbReference>
<feature type="compositionally biased region" description="Low complexity" evidence="4">
    <location>
        <begin position="977"/>
        <end position="990"/>
    </location>
</feature>
<keyword evidence="3" id="KW-0175">Coiled coil</keyword>
<feature type="compositionally biased region" description="Basic and acidic residues" evidence="4">
    <location>
        <begin position="799"/>
        <end position="812"/>
    </location>
</feature>
<evidence type="ECO:0000256" key="2">
    <source>
        <dbReference type="ARBA" id="ARBA00022553"/>
    </source>
</evidence>